<sequence>RTSDTERRRGSSAGKPKPPRRVRGKGNAPCRAPPARSSFSLLGSFPCTPSLVVGEDGDLRPASSLRGHSSRPLSRTH</sequence>
<proteinExistence type="predicted"/>
<reference evidence="2 3" key="1">
    <citation type="submission" date="2019-09" db="EMBL/GenBank/DDBJ databases">
        <title>Bird 10,000 Genomes (B10K) Project - Family phase.</title>
        <authorList>
            <person name="Zhang G."/>
        </authorList>
    </citation>
    <scope>NUCLEOTIDE SEQUENCE [LARGE SCALE GENOMIC DNA]</scope>
    <source>
        <strain evidence="2">B10K-DU-029-50</strain>
        <tissue evidence="2">Heart</tissue>
    </source>
</reference>
<feature type="region of interest" description="Disordered" evidence="1">
    <location>
        <begin position="1"/>
        <end position="77"/>
    </location>
</feature>
<dbReference type="Pfam" id="PF15223">
    <property type="entry name" value="EPOP"/>
    <property type="match status" value="1"/>
</dbReference>
<name>A0A7K6F2M1_9PASS</name>
<evidence type="ECO:0000313" key="2">
    <source>
        <dbReference type="EMBL" id="NWV44565.1"/>
    </source>
</evidence>
<protein>
    <submittedName>
        <fullName evidence="2">EPOP protein</fullName>
    </submittedName>
</protein>
<organism evidence="2 3">
    <name type="scientific">Grantiella picta</name>
    <dbReference type="NCBI Taxonomy" id="266360"/>
    <lineage>
        <taxon>Eukaryota</taxon>
        <taxon>Metazoa</taxon>
        <taxon>Chordata</taxon>
        <taxon>Craniata</taxon>
        <taxon>Vertebrata</taxon>
        <taxon>Euteleostomi</taxon>
        <taxon>Archelosauria</taxon>
        <taxon>Archosauria</taxon>
        <taxon>Dinosauria</taxon>
        <taxon>Saurischia</taxon>
        <taxon>Theropoda</taxon>
        <taxon>Coelurosauria</taxon>
        <taxon>Aves</taxon>
        <taxon>Neognathae</taxon>
        <taxon>Neoaves</taxon>
        <taxon>Telluraves</taxon>
        <taxon>Australaves</taxon>
        <taxon>Passeriformes</taxon>
        <taxon>Meliphagoidea</taxon>
        <taxon>Meliphagidae</taxon>
        <taxon>Grantiella</taxon>
    </lineage>
</organism>
<dbReference type="InterPro" id="IPR027971">
    <property type="entry name" value="EPOP"/>
</dbReference>
<gene>
    <name evidence="2" type="primary">Epop</name>
    <name evidence="2" type="ORF">GRAPIC_R15975</name>
</gene>
<accession>A0A7K6F2M1</accession>
<evidence type="ECO:0000256" key="1">
    <source>
        <dbReference type="SAM" id="MobiDB-lite"/>
    </source>
</evidence>
<comment type="caution">
    <text evidence="2">The sequence shown here is derived from an EMBL/GenBank/DDBJ whole genome shotgun (WGS) entry which is preliminary data.</text>
</comment>
<feature type="non-terminal residue" evidence="2">
    <location>
        <position position="1"/>
    </location>
</feature>
<feature type="non-terminal residue" evidence="2">
    <location>
        <position position="77"/>
    </location>
</feature>
<evidence type="ECO:0000313" key="3">
    <source>
        <dbReference type="Proteomes" id="UP000575029"/>
    </source>
</evidence>
<dbReference type="AlphaFoldDB" id="A0A7K6F2M1"/>
<keyword evidence="3" id="KW-1185">Reference proteome</keyword>
<dbReference type="EMBL" id="VZRM01013890">
    <property type="protein sequence ID" value="NWV44565.1"/>
    <property type="molecule type" value="Genomic_DNA"/>
</dbReference>
<dbReference type="Proteomes" id="UP000575029">
    <property type="component" value="Unassembled WGS sequence"/>
</dbReference>